<keyword evidence="1" id="KW-0472">Membrane</keyword>
<dbReference type="OrthoDB" id="409956at2759"/>
<dbReference type="EMBL" id="CAJQZP010000769">
    <property type="protein sequence ID" value="CAG4983774.1"/>
    <property type="molecule type" value="Genomic_DNA"/>
</dbReference>
<reference evidence="2" key="1">
    <citation type="submission" date="2021-04" db="EMBL/GenBank/DDBJ databases">
        <authorList>
            <person name="Tunstrom K."/>
        </authorList>
    </citation>
    <scope>NUCLEOTIDE SEQUENCE</scope>
</reference>
<accession>A0A8S3WYM4</accession>
<keyword evidence="1" id="KW-0812">Transmembrane</keyword>
<evidence type="ECO:0000256" key="1">
    <source>
        <dbReference type="SAM" id="Phobius"/>
    </source>
</evidence>
<evidence type="ECO:0000313" key="2">
    <source>
        <dbReference type="EMBL" id="CAG4983774.1"/>
    </source>
</evidence>
<name>A0A8S3WYM4_PARAO</name>
<evidence type="ECO:0000313" key="3">
    <source>
        <dbReference type="Proteomes" id="UP000691718"/>
    </source>
</evidence>
<feature type="transmembrane region" description="Helical" evidence="1">
    <location>
        <begin position="6"/>
        <end position="27"/>
    </location>
</feature>
<keyword evidence="1" id="KW-1133">Transmembrane helix</keyword>
<protein>
    <submittedName>
        <fullName evidence="2">(apollo) hypothetical protein</fullName>
    </submittedName>
</protein>
<keyword evidence="3" id="KW-1185">Reference proteome</keyword>
<gene>
    <name evidence="2" type="ORF">PAPOLLO_LOCUS10707</name>
</gene>
<proteinExistence type="predicted"/>
<comment type="caution">
    <text evidence="2">The sequence shown here is derived from an EMBL/GenBank/DDBJ whole genome shotgun (WGS) entry which is preliminary data.</text>
</comment>
<sequence>MVPHTIVPIIGDGACLLFRAIAYIIYYDTQVVAREIREEIVDHVMEQWDDFSIMSYDRNGNNFNTSADYYPKIP</sequence>
<dbReference type="AlphaFoldDB" id="A0A8S3WYM4"/>
<organism evidence="2 3">
    <name type="scientific">Parnassius apollo</name>
    <name type="common">Apollo butterfly</name>
    <name type="synonym">Papilio apollo</name>
    <dbReference type="NCBI Taxonomy" id="110799"/>
    <lineage>
        <taxon>Eukaryota</taxon>
        <taxon>Metazoa</taxon>
        <taxon>Ecdysozoa</taxon>
        <taxon>Arthropoda</taxon>
        <taxon>Hexapoda</taxon>
        <taxon>Insecta</taxon>
        <taxon>Pterygota</taxon>
        <taxon>Neoptera</taxon>
        <taxon>Endopterygota</taxon>
        <taxon>Lepidoptera</taxon>
        <taxon>Glossata</taxon>
        <taxon>Ditrysia</taxon>
        <taxon>Papilionoidea</taxon>
        <taxon>Papilionidae</taxon>
        <taxon>Parnassiinae</taxon>
        <taxon>Parnassini</taxon>
        <taxon>Parnassius</taxon>
        <taxon>Parnassius</taxon>
    </lineage>
</organism>
<dbReference type="Proteomes" id="UP000691718">
    <property type="component" value="Unassembled WGS sequence"/>
</dbReference>